<name>A0A1M7FCH3_9FIRM</name>
<reference evidence="6 7" key="1">
    <citation type="submission" date="2016-11" db="EMBL/GenBank/DDBJ databases">
        <authorList>
            <person name="Jaros S."/>
            <person name="Januszkiewicz K."/>
            <person name="Wedrychowicz H."/>
        </authorList>
    </citation>
    <scope>NUCLEOTIDE SEQUENCE [LARGE SCALE GENOMIC DNA]</scope>
    <source>
        <strain evidence="6 7">DSM 15930</strain>
    </source>
</reference>
<sequence length="489" mass="53824">MVFSKKTKSCCEMVGLLEYVDEALAGKEVTLPRSDHPVHKKVIERFDQLLVNERRMSQAAKGVLEVAATLSSFDVGMTHISNQLMDFAKDLEALSASNLAIVEETTATMNQVTDTIDQTTVTLENLSNDSKNLSTKNSESRELLVEVESLKEEVVTDTKEMNDKIEQLVELAVAVGKIVDSVQGIANQTNLLALNAAIEAARAGEHGKGFAVVAEEVRNLADNTKDNLEGMRGFVSSIHTAAEEGKASMERALTSTSQMSEKIDAVSQTIGSNIQVLEDVIENVDTVYTSMQGIKVAATEINIAMESSSDDAQQLSEMTKSIHKDAVESVTFAKGISKIDDQLTEIVSSLYEGLRSGKHAVTNDELRTAIEKAMKAHKDWLANMSIIVENMKVLPIQTNSNKCAFGHFYHAIHIDHPAIIDDWREVDKLHKEFHAMGDTILGYVRAHDESKAKQQYEQTIALSEKLLALLEKIVATIDSMTAKQIRIFK</sequence>
<dbReference type="InterPro" id="IPR004089">
    <property type="entry name" value="MCPsignal_dom"/>
</dbReference>
<gene>
    <name evidence="6" type="ORF">SAMN02746066_00538</name>
</gene>
<organism evidence="6 7">
    <name type="scientific">Anaerosporobacter mobilis DSM 15930</name>
    <dbReference type="NCBI Taxonomy" id="1120996"/>
    <lineage>
        <taxon>Bacteria</taxon>
        <taxon>Bacillati</taxon>
        <taxon>Bacillota</taxon>
        <taxon>Clostridia</taxon>
        <taxon>Lachnospirales</taxon>
        <taxon>Lachnospiraceae</taxon>
        <taxon>Anaerosporobacter</taxon>
    </lineage>
</organism>
<keyword evidence="7" id="KW-1185">Reference proteome</keyword>
<evidence type="ECO:0000256" key="3">
    <source>
        <dbReference type="PROSITE-ProRule" id="PRU00284"/>
    </source>
</evidence>
<accession>A0A1M7FCH3</accession>
<dbReference type="PANTHER" id="PTHR32089:SF112">
    <property type="entry name" value="LYSOZYME-LIKE PROTEIN-RELATED"/>
    <property type="match status" value="1"/>
</dbReference>
<dbReference type="Pfam" id="PF00015">
    <property type="entry name" value="MCPsignal"/>
    <property type="match status" value="1"/>
</dbReference>
<dbReference type="PRINTS" id="PR00260">
    <property type="entry name" value="CHEMTRNSDUCR"/>
</dbReference>
<dbReference type="SMART" id="SM00283">
    <property type="entry name" value="MA"/>
    <property type="match status" value="1"/>
</dbReference>
<keyword evidence="6" id="KW-0675">Receptor</keyword>
<comment type="similarity">
    <text evidence="2">Belongs to the methyl-accepting chemotaxis (MCP) protein family.</text>
</comment>
<dbReference type="EMBL" id="FRCP01000005">
    <property type="protein sequence ID" value="SHM01468.1"/>
    <property type="molecule type" value="Genomic_DNA"/>
</dbReference>
<dbReference type="PANTHER" id="PTHR32089">
    <property type="entry name" value="METHYL-ACCEPTING CHEMOTAXIS PROTEIN MCPB"/>
    <property type="match status" value="1"/>
</dbReference>
<dbReference type="Proteomes" id="UP000184038">
    <property type="component" value="Unassembled WGS sequence"/>
</dbReference>
<dbReference type="GO" id="GO:0004888">
    <property type="term" value="F:transmembrane signaling receptor activity"/>
    <property type="evidence" value="ECO:0007669"/>
    <property type="project" value="InterPro"/>
</dbReference>
<dbReference type="PROSITE" id="PS50111">
    <property type="entry name" value="CHEMOTAXIS_TRANSDUC_2"/>
    <property type="match status" value="1"/>
</dbReference>
<dbReference type="AlphaFoldDB" id="A0A1M7FCH3"/>
<feature type="coiled-coil region" evidence="4">
    <location>
        <begin position="109"/>
        <end position="153"/>
    </location>
</feature>
<evidence type="ECO:0000313" key="7">
    <source>
        <dbReference type="Proteomes" id="UP000184038"/>
    </source>
</evidence>
<dbReference type="GO" id="GO:0016020">
    <property type="term" value="C:membrane"/>
    <property type="evidence" value="ECO:0007669"/>
    <property type="project" value="InterPro"/>
</dbReference>
<dbReference type="Gene3D" id="1.20.120.30">
    <property type="entry name" value="Aspartate receptor, ligand-binding domain"/>
    <property type="match status" value="1"/>
</dbReference>
<evidence type="ECO:0000256" key="4">
    <source>
        <dbReference type="SAM" id="Coils"/>
    </source>
</evidence>
<evidence type="ECO:0000313" key="6">
    <source>
        <dbReference type="EMBL" id="SHM01468.1"/>
    </source>
</evidence>
<dbReference type="Pfam" id="PF13682">
    <property type="entry name" value="CZB"/>
    <property type="match status" value="1"/>
</dbReference>
<dbReference type="GO" id="GO:0007165">
    <property type="term" value="P:signal transduction"/>
    <property type="evidence" value="ECO:0007669"/>
    <property type="project" value="UniProtKB-KW"/>
</dbReference>
<evidence type="ECO:0000256" key="1">
    <source>
        <dbReference type="ARBA" id="ARBA00023224"/>
    </source>
</evidence>
<feature type="domain" description="Methyl-accepting transducer" evidence="5">
    <location>
        <begin position="81"/>
        <end position="323"/>
    </location>
</feature>
<keyword evidence="1 3" id="KW-0807">Transducer</keyword>
<dbReference type="Gene3D" id="1.10.287.950">
    <property type="entry name" value="Methyl-accepting chemotaxis protein"/>
    <property type="match status" value="1"/>
</dbReference>
<evidence type="ECO:0000256" key="2">
    <source>
        <dbReference type="ARBA" id="ARBA00029447"/>
    </source>
</evidence>
<dbReference type="STRING" id="1120996.SAMN02746066_00538"/>
<keyword evidence="4" id="KW-0175">Coiled coil</keyword>
<dbReference type="GO" id="GO:0006935">
    <property type="term" value="P:chemotaxis"/>
    <property type="evidence" value="ECO:0007669"/>
    <property type="project" value="InterPro"/>
</dbReference>
<dbReference type="InterPro" id="IPR025991">
    <property type="entry name" value="Chemoreceptor_zinc-bind_dom"/>
</dbReference>
<dbReference type="RefSeq" id="WP_073282445.1">
    <property type="nucleotide sequence ID" value="NZ_FRCP01000005.1"/>
</dbReference>
<proteinExistence type="inferred from homology"/>
<evidence type="ECO:0000259" key="5">
    <source>
        <dbReference type="PROSITE" id="PS50111"/>
    </source>
</evidence>
<protein>
    <submittedName>
        <fullName evidence="6">Chemoreceptor zinc-binding domain-containing protein</fullName>
    </submittedName>
</protein>
<dbReference type="SUPFAM" id="SSF58104">
    <property type="entry name" value="Methyl-accepting chemotaxis protein (MCP) signaling domain"/>
    <property type="match status" value="1"/>
</dbReference>
<dbReference type="InterPro" id="IPR004090">
    <property type="entry name" value="Chemotax_Me-accpt_rcpt"/>
</dbReference>
<dbReference type="OrthoDB" id="9816519at2"/>